<dbReference type="AlphaFoldDB" id="A0A401UG81"/>
<dbReference type="OrthoDB" id="1928377at2"/>
<keyword evidence="1" id="KW-0472">Membrane</keyword>
<name>A0A401UG81_9CLOT</name>
<comment type="caution">
    <text evidence="2">The sequence shown here is derived from an EMBL/GenBank/DDBJ whole genome shotgun (WGS) entry which is preliminary data.</text>
</comment>
<evidence type="ECO:0000313" key="3">
    <source>
        <dbReference type="Proteomes" id="UP000287872"/>
    </source>
</evidence>
<evidence type="ECO:0008006" key="4">
    <source>
        <dbReference type="Google" id="ProtNLM"/>
    </source>
</evidence>
<evidence type="ECO:0000256" key="1">
    <source>
        <dbReference type="SAM" id="Phobius"/>
    </source>
</evidence>
<protein>
    <recommendedName>
        <fullName evidence="4">Protein-export membrane protein SecG</fullName>
    </recommendedName>
</protein>
<evidence type="ECO:0000313" key="2">
    <source>
        <dbReference type="EMBL" id="GCD08514.1"/>
    </source>
</evidence>
<proteinExistence type="predicted"/>
<reference evidence="2 3" key="1">
    <citation type="submission" date="2018-11" db="EMBL/GenBank/DDBJ databases">
        <title>Genome sequencing and assembly of Clostridium tagluense strain A121.</title>
        <authorList>
            <person name="Murakami T."/>
            <person name="Segawa T."/>
            <person name="Shcherbakova V.A."/>
            <person name="Mori H."/>
            <person name="Yoshimura Y."/>
        </authorList>
    </citation>
    <scope>NUCLEOTIDE SEQUENCE [LARGE SCALE GENOMIC DNA]</scope>
    <source>
        <strain evidence="2 3">A121</strain>
    </source>
</reference>
<dbReference type="NCBIfam" id="NF042414">
    <property type="entry name" value="CLC_0170_fam"/>
    <property type="match status" value="1"/>
</dbReference>
<sequence>MRILNLFDVYFLIMMVLQGSVVLSVDARNFKKSGDDITSKKARTLGLLAIIIAIILFTLRFIF</sequence>
<dbReference type="EMBL" id="BHYK01000001">
    <property type="protein sequence ID" value="GCD08514.1"/>
    <property type="molecule type" value="Genomic_DNA"/>
</dbReference>
<keyword evidence="1" id="KW-0812">Transmembrane</keyword>
<dbReference type="GeneID" id="77239491"/>
<feature type="transmembrane region" description="Helical" evidence="1">
    <location>
        <begin position="6"/>
        <end position="25"/>
    </location>
</feature>
<keyword evidence="1" id="KW-1133">Transmembrane helix</keyword>
<dbReference type="Proteomes" id="UP000287872">
    <property type="component" value="Unassembled WGS sequence"/>
</dbReference>
<gene>
    <name evidence="2" type="ORF">Ctaglu_01370</name>
</gene>
<dbReference type="RefSeq" id="WP_124997053.1">
    <property type="nucleotide sequence ID" value="NZ_BHYK01000001.1"/>
</dbReference>
<dbReference type="InterPro" id="IPR049971">
    <property type="entry name" value="CLC_0170-like"/>
</dbReference>
<keyword evidence="3" id="KW-1185">Reference proteome</keyword>
<accession>A0A401UG81</accession>
<organism evidence="2 3">
    <name type="scientific">Clostridium tagluense</name>
    <dbReference type="NCBI Taxonomy" id="360422"/>
    <lineage>
        <taxon>Bacteria</taxon>
        <taxon>Bacillati</taxon>
        <taxon>Bacillota</taxon>
        <taxon>Clostridia</taxon>
        <taxon>Eubacteriales</taxon>
        <taxon>Clostridiaceae</taxon>
        <taxon>Clostridium</taxon>
    </lineage>
</organism>
<feature type="transmembrane region" description="Helical" evidence="1">
    <location>
        <begin position="45"/>
        <end position="62"/>
    </location>
</feature>